<sequence length="476" mass="55837">MDVAEISKKFLRWEKTNELHSIKINDFPIYCFIRLEVFESLIFSGNIEDAIKKNNKDKVKINYFKVLKSACSFFAKQHILKNKTIYITNTDNKIKIEDTYVDNYFDKLIRNDVSAKAILEYPNLLNYHFNNISNKSITVKAGIFYILERMFKGKIVKEEFNSKVNRIIEMYSGLYYDLTGSTIPKEARNLIRNKIYTNVNRIKLYENILKFYKPKEVYLKSAYSPLKLIITKACKKNKVQVTEVQHGHIYKYHIGYLLPLNDDLDYLNPDKILVWSEYYKGVLLGNKWKEEKIFVKGDFTYNSEVNKLNQEKEEGLVNLSEKYDKVFTIVGQHTLTSEIIDFLSDLDRLPHEVKVFLKLHPKHIDLQEREYEKIYATNKKLTIVKEGKIKSLINASDLVIGVYSTAIIEALEMKKKVHLIDISTADFFEDMIKKGIVRKSNSIYNSFQILKSSSPVPEVIFREKFKSTKMKDGRKD</sequence>
<gene>
    <name evidence="1" type="ORF">ACFSR8_01060</name>
</gene>
<dbReference type="EMBL" id="JBHULY010000005">
    <property type="protein sequence ID" value="MFD2724786.1"/>
    <property type="molecule type" value="Genomic_DNA"/>
</dbReference>
<proteinExistence type="predicted"/>
<organism evidence="1 2">
    <name type="scientific">Hyunsoonleella rubra</name>
    <dbReference type="NCBI Taxonomy" id="1737062"/>
    <lineage>
        <taxon>Bacteria</taxon>
        <taxon>Pseudomonadati</taxon>
        <taxon>Bacteroidota</taxon>
        <taxon>Flavobacteriia</taxon>
        <taxon>Flavobacteriales</taxon>
        <taxon>Flavobacteriaceae</taxon>
    </lineage>
</organism>
<dbReference type="Gene3D" id="3.40.50.12580">
    <property type="match status" value="1"/>
</dbReference>
<accession>A0ABW5T705</accession>
<dbReference type="InterPro" id="IPR043148">
    <property type="entry name" value="TagF_C"/>
</dbReference>
<evidence type="ECO:0000313" key="2">
    <source>
        <dbReference type="Proteomes" id="UP001597476"/>
    </source>
</evidence>
<reference evidence="2" key="1">
    <citation type="journal article" date="2019" name="Int. J. Syst. Evol. Microbiol.">
        <title>The Global Catalogue of Microorganisms (GCM) 10K type strain sequencing project: providing services to taxonomists for standard genome sequencing and annotation.</title>
        <authorList>
            <consortium name="The Broad Institute Genomics Platform"/>
            <consortium name="The Broad Institute Genome Sequencing Center for Infectious Disease"/>
            <person name="Wu L."/>
            <person name="Ma J."/>
        </authorList>
    </citation>
    <scope>NUCLEOTIDE SEQUENCE [LARGE SCALE GENOMIC DNA]</scope>
    <source>
        <strain evidence="2">KCTC 42398</strain>
    </source>
</reference>
<comment type="caution">
    <text evidence="1">The sequence shown here is derived from an EMBL/GenBank/DDBJ whole genome shotgun (WGS) entry which is preliminary data.</text>
</comment>
<dbReference type="SUPFAM" id="SSF53756">
    <property type="entry name" value="UDP-Glycosyltransferase/glycogen phosphorylase"/>
    <property type="match status" value="1"/>
</dbReference>
<evidence type="ECO:0000313" key="1">
    <source>
        <dbReference type="EMBL" id="MFD2724786.1"/>
    </source>
</evidence>
<dbReference type="RefSeq" id="WP_380288167.1">
    <property type="nucleotide sequence ID" value="NZ_JBHULY010000005.1"/>
</dbReference>
<dbReference type="Proteomes" id="UP001597476">
    <property type="component" value="Unassembled WGS sequence"/>
</dbReference>
<keyword evidence="2" id="KW-1185">Reference proteome</keyword>
<protein>
    <recommendedName>
        <fullName evidence="3">Capsule biosynthesis protein</fullName>
    </recommendedName>
</protein>
<name>A0ABW5T705_9FLAO</name>
<evidence type="ECO:0008006" key="3">
    <source>
        <dbReference type="Google" id="ProtNLM"/>
    </source>
</evidence>